<dbReference type="InterPro" id="IPR052026">
    <property type="entry name" value="ExeA_AAA_ATPase_DNA-bind"/>
</dbReference>
<dbReference type="Proteomes" id="UP000222768">
    <property type="component" value="Unassembled WGS sequence"/>
</dbReference>
<evidence type="ECO:0000313" key="3">
    <source>
        <dbReference type="EMBL" id="VTP65885.1"/>
    </source>
</evidence>
<sequence length="525" mass="57443">MYLSHYKFTRQPFRSAVRPCGSFFAAYHQDVFGMLAEKSTVPGIAALFSDDEDLLATFTGQVLAKSPAGVAINAFPKLNAKALLYKLSANAKDASNRIHAIDAVLRQWHEKYPSCKKNGLVLAIAATQSMRDNCWETLGMLLSRAQECNLSLTLVLTGTPDQEARLMNHSGLASRVHTRHTLRPLTCHETLSYVTAQAEACGAGASPFTPARVRRMHALTKGSVSKLNTLAHLSMLAAWTERAAVVGPRHLRLAAGEVLPRKTHGKTLATVGLFASVLFAACGWYFSPAITAKLPVQPPIPASWTQPRPALKAPVQPAIEKEVVNAPDAMHQLYTMWGYDPSAEEALCQNAARVNLACKQGNAPLPTLEKEGYPWISELKTGDHLNYAVVARVGANSLDLLMNNRTWQVKRSWFTAHATGNYTLLHRLTPAGKDAINATSNGQDLAWFDTQLSQALHEPDTHAQAWTHELEKRTREFQSVAQLNVDGIPGEDTLMQLMRFNNTTPAILTPVSETAPHTLAQGKAH</sequence>
<dbReference type="InterPro" id="IPR048809">
    <property type="entry name" value="GspA_C39-like"/>
</dbReference>
<dbReference type="STRING" id="83655.APT61_15235"/>
<dbReference type="EMBL" id="PDLK01000002">
    <property type="protein sequence ID" value="PHH03470.1"/>
    <property type="molecule type" value="Genomic_DNA"/>
</dbReference>
<gene>
    <name evidence="3" type="primary">gspA</name>
    <name evidence="2" type="ORF">CRX53_05550</name>
    <name evidence="3" type="ORF">NCTC13032_02252</name>
</gene>
<organism evidence="3 5">
    <name type="scientific">Leclercia adecarboxylata</name>
    <dbReference type="NCBI Taxonomy" id="83655"/>
    <lineage>
        <taxon>Bacteria</taxon>
        <taxon>Pseudomonadati</taxon>
        <taxon>Pseudomonadota</taxon>
        <taxon>Gammaproteobacteria</taxon>
        <taxon>Enterobacterales</taxon>
        <taxon>Enterobacteriaceae</taxon>
        <taxon>Leclercia</taxon>
    </lineage>
</organism>
<feature type="domain" description="General secretion pathway protein A peptidase C39-like" evidence="1">
    <location>
        <begin position="331"/>
        <end position="423"/>
    </location>
</feature>
<evidence type="ECO:0000313" key="2">
    <source>
        <dbReference type="EMBL" id="PHH03470.1"/>
    </source>
</evidence>
<dbReference type="Pfam" id="PF21327">
    <property type="entry name" value="GspA_C39-like"/>
    <property type="match status" value="1"/>
</dbReference>
<reference evidence="4" key="1">
    <citation type="submission" date="2017-09" db="EMBL/GenBank/DDBJ databases">
        <title>FDA dAtabase for Regulatory Grade micrObial Sequences (FDA-ARGOS): Supporting development and validation of Infectious Disease Dx tests.</title>
        <authorList>
            <person name="Minogue T."/>
            <person name="Wolcott M."/>
            <person name="Wasieloski L."/>
            <person name="Aguilar W."/>
            <person name="Moore D."/>
            <person name="Tallon L."/>
            <person name="Sadzewicz L."/>
            <person name="Ott S."/>
            <person name="Zhao X."/>
            <person name="Nagaraj S."/>
            <person name="Vavikolanu K."/>
            <person name="Aluvathingal J."/>
            <person name="Nadendla S."/>
            <person name="Sichtig H."/>
        </authorList>
    </citation>
    <scope>NUCLEOTIDE SEQUENCE [LARGE SCALE GENOMIC DNA]</scope>
    <source>
        <strain evidence="4">FDAARGOS_404</strain>
    </source>
</reference>
<dbReference type="Proteomes" id="UP000310719">
    <property type="component" value="Chromosome"/>
</dbReference>
<dbReference type="SUPFAM" id="SSF47090">
    <property type="entry name" value="PGBD-like"/>
    <property type="match status" value="1"/>
</dbReference>
<evidence type="ECO:0000313" key="5">
    <source>
        <dbReference type="Proteomes" id="UP000310719"/>
    </source>
</evidence>
<accession>A0A4U9HPZ7</accession>
<dbReference type="InterPro" id="IPR036365">
    <property type="entry name" value="PGBD-like_sf"/>
</dbReference>
<dbReference type="EMBL" id="LR590464">
    <property type="protein sequence ID" value="VTP65885.1"/>
    <property type="molecule type" value="Genomic_DNA"/>
</dbReference>
<protein>
    <submittedName>
        <fullName evidence="3">General secretion pathway protein A</fullName>
    </submittedName>
    <submittedName>
        <fullName evidence="2">Peptidoglycan-binding protein</fullName>
    </submittedName>
</protein>
<dbReference type="PANTHER" id="PTHR35894">
    <property type="entry name" value="GENERAL SECRETION PATHWAY PROTEIN A-RELATED"/>
    <property type="match status" value="1"/>
</dbReference>
<dbReference type="Gene3D" id="3.90.70.10">
    <property type="entry name" value="Cysteine proteinases"/>
    <property type="match status" value="1"/>
</dbReference>
<name>A0A4U9HPZ7_9ENTR</name>
<evidence type="ECO:0000259" key="1">
    <source>
        <dbReference type="Pfam" id="PF21327"/>
    </source>
</evidence>
<evidence type="ECO:0000313" key="4">
    <source>
        <dbReference type="Proteomes" id="UP000222768"/>
    </source>
</evidence>
<dbReference type="PANTHER" id="PTHR35894:SF1">
    <property type="entry name" value="PHOSPHORIBULOKINASE _ URIDINE KINASE FAMILY"/>
    <property type="match status" value="1"/>
</dbReference>
<proteinExistence type="predicted"/>
<dbReference type="RefSeq" id="WP_032617294.1">
    <property type="nucleotide sequence ID" value="NZ_CP083630.1"/>
</dbReference>
<reference evidence="2" key="2">
    <citation type="submission" date="2017-09" db="EMBL/GenBank/DDBJ databases">
        <title>FDA dAtabase for Regulatory Grade micrObial Sequences (FDA-ARGOS): Supporting development and validation of Infectious Disease Dx tests.</title>
        <authorList>
            <person name="Minogue T."/>
            <person name="Wolcott M."/>
            <person name="Wasieloski L."/>
            <person name="Aguilar W."/>
            <person name="Moore D."/>
            <person name="Tallon L.J."/>
            <person name="Sadzewicz L."/>
            <person name="Ott S."/>
            <person name="Zhao X."/>
            <person name="Nagaraj S."/>
            <person name="Vavikolanu K."/>
            <person name="Aluvathingal J."/>
            <person name="Nadendla S."/>
            <person name="Sichtig H."/>
        </authorList>
    </citation>
    <scope>NUCLEOTIDE SEQUENCE</scope>
    <source>
        <strain evidence="2">FDAARGOS_404</strain>
    </source>
</reference>
<dbReference type="AlphaFoldDB" id="A0A4U9HPZ7"/>
<reference evidence="3 5" key="3">
    <citation type="submission" date="2019-05" db="EMBL/GenBank/DDBJ databases">
        <authorList>
            <consortium name="Pathogen Informatics"/>
        </authorList>
    </citation>
    <scope>NUCLEOTIDE SEQUENCE [LARGE SCALE GENOMIC DNA]</scope>
    <source>
        <strain evidence="3 5">NCTC13032</strain>
    </source>
</reference>